<feature type="compositionally biased region" description="Basic and acidic residues" evidence="1">
    <location>
        <begin position="98"/>
        <end position="110"/>
    </location>
</feature>
<sequence length="196" mass="21623">MGSFTRYYSYETTSSPIACGRGGSAAGIRQRVRCDRRNGADPCPRRIERRRRLRRSAGDASRPATAQRSAPLEQDGHGRDAGRSAAQDQPLEGNQRAGQDRNRSQGREDGQLFGRARNNQPVAGCPIAGARGRQLPLDRQRLRLHTTGDGPWRRDVANSQSEERAKAEANPEANYAVPTLADVRSLPGARLLQLRR</sequence>
<reference evidence="2" key="1">
    <citation type="submission" date="2020-05" db="EMBL/GenBank/DDBJ databases">
        <authorList>
            <person name="Chiriac C."/>
            <person name="Salcher M."/>
            <person name="Ghai R."/>
            <person name="Kavagutti S V."/>
        </authorList>
    </citation>
    <scope>NUCLEOTIDE SEQUENCE</scope>
</reference>
<name>A0A6J5ZY89_9ZZZZ</name>
<evidence type="ECO:0000313" key="2">
    <source>
        <dbReference type="EMBL" id="CAB4346508.1"/>
    </source>
</evidence>
<protein>
    <submittedName>
        <fullName evidence="2">Unannotated protein</fullName>
    </submittedName>
</protein>
<feature type="compositionally biased region" description="Basic and acidic residues" evidence="1">
    <location>
        <begin position="151"/>
        <end position="169"/>
    </location>
</feature>
<gene>
    <name evidence="2" type="ORF">UFOPK3522_01387</name>
</gene>
<feature type="region of interest" description="Disordered" evidence="1">
    <location>
        <begin position="145"/>
        <end position="173"/>
    </location>
</feature>
<organism evidence="2">
    <name type="scientific">freshwater metagenome</name>
    <dbReference type="NCBI Taxonomy" id="449393"/>
    <lineage>
        <taxon>unclassified sequences</taxon>
        <taxon>metagenomes</taxon>
        <taxon>ecological metagenomes</taxon>
    </lineage>
</organism>
<feature type="compositionally biased region" description="Basic and acidic residues" evidence="1">
    <location>
        <begin position="34"/>
        <end position="46"/>
    </location>
</feature>
<accession>A0A6J5ZY89</accession>
<feature type="region of interest" description="Disordered" evidence="1">
    <location>
        <begin position="34"/>
        <end position="131"/>
    </location>
</feature>
<dbReference type="EMBL" id="CAESAO010000150">
    <property type="protein sequence ID" value="CAB4346508.1"/>
    <property type="molecule type" value="Genomic_DNA"/>
</dbReference>
<proteinExistence type="predicted"/>
<dbReference type="AlphaFoldDB" id="A0A6J5ZY89"/>
<evidence type="ECO:0000256" key="1">
    <source>
        <dbReference type="SAM" id="MobiDB-lite"/>
    </source>
</evidence>